<dbReference type="PANTHER" id="PTHR21183">
    <property type="entry name" value="RIBOSOMAL PROTEIN L47, MITOCHONDRIAL-RELATED"/>
    <property type="match status" value="1"/>
</dbReference>
<comment type="caution">
    <text evidence="2">The sequence shown here is derived from an EMBL/GenBank/DDBJ whole genome shotgun (WGS) entry which is preliminary data.</text>
</comment>
<dbReference type="GO" id="GO:0005762">
    <property type="term" value="C:mitochondrial large ribosomal subunit"/>
    <property type="evidence" value="ECO:0007669"/>
    <property type="project" value="TreeGrafter"/>
</dbReference>
<proteinExistence type="predicted"/>
<dbReference type="GO" id="GO:0032543">
    <property type="term" value="P:mitochondrial translation"/>
    <property type="evidence" value="ECO:0007669"/>
    <property type="project" value="TreeGrafter"/>
</dbReference>
<keyword evidence="1" id="KW-0732">Signal</keyword>
<accession>A0A978VBY0</accession>
<organism evidence="2 3">
    <name type="scientific">Ziziphus jujuba var. spinosa</name>
    <dbReference type="NCBI Taxonomy" id="714518"/>
    <lineage>
        <taxon>Eukaryota</taxon>
        <taxon>Viridiplantae</taxon>
        <taxon>Streptophyta</taxon>
        <taxon>Embryophyta</taxon>
        <taxon>Tracheophyta</taxon>
        <taxon>Spermatophyta</taxon>
        <taxon>Magnoliopsida</taxon>
        <taxon>eudicotyledons</taxon>
        <taxon>Gunneridae</taxon>
        <taxon>Pentapetalae</taxon>
        <taxon>rosids</taxon>
        <taxon>fabids</taxon>
        <taxon>Rosales</taxon>
        <taxon>Rhamnaceae</taxon>
        <taxon>Paliureae</taxon>
        <taxon>Ziziphus</taxon>
    </lineage>
</organism>
<feature type="signal peptide" evidence="1">
    <location>
        <begin position="1"/>
        <end position="24"/>
    </location>
</feature>
<gene>
    <name evidence="2" type="ORF">FEM48_Zijuj05G0012300</name>
</gene>
<protein>
    <submittedName>
        <fullName evidence="2">Uncharacterized protein</fullName>
    </submittedName>
</protein>
<dbReference type="PANTHER" id="PTHR21183:SF18">
    <property type="entry name" value="LARGE RIBOSOMAL SUBUNIT PROTEIN UL29M"/>
    <property type="match status" value="1"/>
</dbReference>
<dbReference type="AlphaFoldDB" id="A0A978VBY0"/>
<evidence type="ECO:0000313" key="3">
    <source>
        <dbReference type="Proteomes" id="UP000813462"/>
    </source>
</evidence>
<reference evidence="2" key="1">
    <citation type="journal article" date="2021" name="Front. Plant Sci.">
        <title>Chromosome-Scale Genome Assembly for Chinese Sour Jujube and Insights Into Its Genome Evolution and Domestication Signature.</title>
        <authorList>
            <person name="Shen L.-Y."/>
            <person name="Luo H."/>
            <person name="Wang X.-L."/>
            <person name="Wang X.-M."/>
            <person name="Qiu X.-J."/>
            <person name="Liu H."/>
            <person name="Zhou S.-S."/>
            <person name="Jia K.-H."/>
            <person name="Nie S."/>
            <person name="Bao Y.-T."/>
            <person name="Zhang R.-G."/>
            <person name="Yun Q.-Z."/>
            <person name="Chai Y.-H."/>
            <person name="Lu J.-Y."/>
            <person name="Li Y."/>
            <person name="Zhao S.-W."/>
            <person name="Mao J.-F."/>
            <person name="Jia S.-G."/>
            <person name="Mao Y.-M."/>
        </authorList>
    </citation>
    <scope>NUCLEOTIDE SEQUENCE</scope>
    <source>
        <strain evidence="2">AT0</strain>
        <tissue evidence="2">Leaf</tissue>
    </source>
</reference>
<evidence type="ECO:0000313" key="2">
    <source>
        <dbReference type="EMBL" id="KAH7527869.1"/>
    </source>
</evidence>
<feature type="chain" id="PRO_5036850844" evidence="1">
    <location>
        <begin position="25"/>
        <end position="194"/>
    </location>
</feature>
<dbReference type="GO" id="GO:0003735">
    <property type="term" value="F:structural constituent of ribosome"/>
    <property type="evidence" value="ECO:0007669"/>
    <property type="project" value="InterPro"/>
</dbReference>
<evidence type="ECO:0000256" key="1">
    <source>
        <dbReference type="SAM" id="SignalP"/>
    </source>
</evidence>
<dbReference type="InterPro" id="IPR010729">
    <property type="entry name" value="Ribosomal_uL29_mit"/>
</dbReference>
<dbReference type="Proteomes" id="UP000813462">
    <property type="component" value="Unassembled WGS sequence"/>
</dbReference>
<name>A0A978VBY0_ZIZJJ</name>
<dbReference type="EMBL" id="JAEACU010000005">
    <property type="protein sequence ID" value="KAH7527869.1"/>
    <property type="molecule type" value="Genomic_DNA"/>
</dbReference>
<sequence length="194" mass="21986">MRMQGFRMWILCEIWFQLVGYGCSVLDSSAMQGFRKFDRETMFMPRYLGRTLFAAAKSETSAATAAASSSARTVYNPLEEFFEADRSPDEEKPVLYGEEVNVRIKHVLTERAIEEPDPRRSAEMKRMINALWWLSTNLPEAVLLGIMYNSLDQYVAFNLSLSLSLSQPLMGFNVALDDLLCVQGSKETISLNSV</sequence>